<dbReference type="Proteomes" id="UP000197290">
    <property type="component" value="Unassembled WGS sequence"/>
</dbReference>
<feature type="compositionally biased region" description="Basic and acidic residues" evidence="1">
    <location>
        <begin position="52"/>
        <end position="67"/>
    </location>
</feature>
<protein>
    <submittedName>
        <fullName evidence="3">Uncharacterized protein</fullName>
    </submittedName>
</protein>
<sequence length="106" mass="10481">MRSAILIAAALTVGSPAAAQLADRLSRGVEPNAIDRALGSDRGGAAASDAAAADRRRAQEAARDAAARRTPPPTSTLVDGPNGVQRLGGGVTPPAAPPASLPGPQR</sequence>
<dbReference type="OrthoDB" id="7586154at2"/>
<dbReference type="EMBL" id="NBBI01000003">
    <property type="protein sequence ID" value="OWK30080.1"/>
    <property type="molecule type" value="Genomic_DNA"/>
</dbReference>
<dbReference type="AlphaFoldDB" id="A0A245ZK05"/>
<dbReference type="RefSeq" id="WP_088367120.1">
    <property type="nucleotide sequence ID" value="NZ_NBBI01000003.1"/>
</dbReference>
<evidence type="ECO:0000256" key="1">
    <source>
        <dbReference type="SAM" id="MobiDB-lite"/>
    </source>
</evidence>
<keyword evidence="2" id="KW-0732">Signal</keyword>
<reference evidence="3 4" key="1">
    <citation type="submission" date="2017-03" db="EMBL/GenBank/DDBJ databases">
        <title>Genome sequence of Sphingomonas dokdonensis DSM 21029.</title>
        <authorList>
            <person name="Poehlein A."/>
            <person name="Wuebbeler J.H."/>
            <person name="Steinbuechel A."/>
            <person name="Daniel R."/>
        </authorList>
    </citation>
    <scope>NUCLEOTIDE SEQUENCE [LARGE SCALE GENOMIC DNA]</scope>
    <source>
        <strain evidence="3 4">DSM 21029</strain>
    </source>
</reference>
<feature type="signal peptide" evidence="2">
    <location>
        <begin position="1"/>
        <end position="19"/>
    </location>
</feature>
<feature type="chain" id="PRO_5013123049" evidence="2">
    <location>
        <begin position="20"/>
        <end position="106"/>
    </location>
</feature>
<evidence type="ECO:0000256" key="2">
    <source>
        <dbReference type="SAM" id="SignalP"/>
    </source>
</evidence>
<comment type="caution">
    <text evidence="3">The sequence shown here is derived from an EMBL/GenBank/DDBJ whole genome shotgun (WGS) entry which is preliminary data.</text>
</comment>
<proteinExistence type="predicted"/>
<gene>
    <name evidence="3" type="ORF">SPDO_17610</name>
</gene>
<feature type="region of interest" description="Disordered" evidence="1">
    <location>
        <begin position="35"/>
        <end position="106"/>
    </location>
</feature>
<feature type="compositionally biased region" description="Pro residues" evidence="1">
    <location>
        <begin position="94"/>
        <end position="106"/>
    </location>
</feature>
<keyword evidence="4" id="KW-1185">Reference proteome</keyword>
<accession>A0A245ZK05</accession>
<name>A0A245ZK05_9SPHN</name>
<evidence type="ECO:0000313" key="4">
    <source>
        <dbReference type="Proteomes" id="UP000197290"/>
    </source>
</evidence>
<evidence type="ECO:0000313" key="3">
    <source>
        <dbReference type="EMBL" id="OWK30080.1"/>
    </source>
</evidence>
<organism evidence="3 4">
    <name type="scientific">Sphingomonas dokdonensis</name>
    <dbReference type="NCBI Taxonomy" id="344880"/>
    <lineage>
        <taxon>Bacteria</taxon>
        <taxon>Pseudomonadati</taxon>
        <taxon>Pseudomonadota</taxon>
        <taxon>Alphaproteobacteria</taxon>
        <taxon>Sphingomonadales</taxon>
        <taxon>Sphingomonadaceae</taxon>
        <taxon>Sphingomonas</taxon>
    </lineage>
</organism>